<evidence type="ECO:0000313" key="3">
    <source>
        <dbReference type="Proteomes" id="UP001489004"/>
    </source>
</evidence>
<gene>
    <name evidence="2" type="ORF">WJX72_009335</name>
</gene>
<dbReference type="AlphaFoldDB" id="A0AAW1Q4M4"/>
<evidence type="ECO:0000256" key="1">
    <source>
        <dbReference type="SAM" id="MobiDB-lite"/>
    </source>
</evidence>
<dbReference type="EMBL" id="JALJOR010000006">
    <property type="protein sequence ID" value="KAK9815780.1"/>
    <property type="molecule type" value="Genomic_DNA"/>
</dbReference>
<feature type="region of interest" description="Disordered" evidence="1">
    <location>
        <begin position="92"/>
        <end position="112"/>
    </location>
</feature>
<name>A0AAW1Q4M4_9CHLO</name>
<sequence length="112" mass="11877">MPAPPSTSPIAGPLHGVLLQASPAARSRSRNSGYVMTCTPSFTKKTCRRIAVQPSMSCAVSLPSSQPPGSEKSVGPKTATFSVPRNFILSRLNQDLKKSSSPPRSVRAHRCS</sequence>
<dbReference type="Proteomes" id="UP001489004">
    <property type="component" value="Unassembled WGS sequence"/>
</dbReference>
<protein>
    <submittedName>
        <fullName evidence="2">Uncharacterized protein</fullName>
    </submittedName>
</protein>
<accession>A0AAW1Q4M4</accession>
<reference evidence="2 3" key="1">
    <citation type="journal article" date="2024" name="Nat. Commun.">
        <title>Phylogenomics reveals the evolutionary origins of lichenization in chlorophyte algae.</title>
        <authorList>
            <person name="Puginier C."/>
            <person name="Libourel C."/>
            <person name="Otte J."/>
            <person name="Skaloud P."/>
            <person name="Haon M."/>
            <person name="Grisel S."/>
            <person name="Petersen M."/>
            <person name="Berrin J.G."/>
            <person name="Delaux P.M."/>
            <person name="Dal Grande F."/>
            <person name="Keller J."/>
        </authorList>
    </citation>
    <scope>NUCLEOTIDE SEQUENCE [LARGE SCALE GENOMIC DNA]</scope>
    <source>
        <strain evidence="2 3">SAG 2043</strain>
    </source>
</reference>
<evidence type="ECO:0000313" key="2">
    <source>
        <dbReference type="EMBL" id="KAK9815780.1"/>
    </source>
</evidence>
<feature type="compositionally biased region" description="Polar residues" evidence="1">
    <location>
        <begin position="59"/>
        <end position="68"/>
    </location>
</feature>
<organism evidence="2 3">
    <name type="scientific">[Myrmecia] bisecta</name>
    <dbReference type="NCBI Taxonomy" id="41462"/>
    <lineage>
        <taxon>Eukaryota</taxon>
        <taxon>Viridiplantae</taxon>
        <taxon>Chlorophyta</taxon>
        <taxon>core chlorophytes</taxon>
        <taxon>Trebouxiophyceae</taxon>
        <taxon>Trebouxiales</taxon>
        <taxon>Trebouxiaceae</taxon>
        <taxon>Myrmecia</taxon>
    </lineage>
</organism>
<keyword evidence="3" id="KW-1185">Reference proteome</keyword>
<comment type="caution">
    <text evidence="2">The sequence shown here is derived from an EMBL/GenBank/DDBJ whole genome shotgun (WGS) entry which is preliminary data.</text>
</comment>
<feature type="region of interest" description="Disordered" evidence="1">
    <location>
        <begin position="59"/>
        <end position="80"/>
    </location>
</feature>
<proteinExistence type="predicted"/>